<reference evidence="5" key="1">
    <citation type="submission" date="2019-09" db="EMBL/GenBank/DDBJ databases">
        <title>Draft genome information of white flower Hibiscus syriacus.</title>
        <authorList>
            <person name="Kim Y.-M."/>
        </authorList>
    </citation>
    <scope>NUCLEOTIDE SEQUENCE [LARGE SCALE GENOMIC DNA]</scope>
    <source>
        <strain evidence="5">YM2019G1</strain>
    </source>
</reference>
<keyword evidence="2" id="KW-0560">Oxidoreductase</keyword>
<dbReference type="PANTHER" id="PTHR11606:SF29">
    <property type="entry name" value="GLUTAMATE DEHYDROGENASE 3-RELATED"/>
    <property type="match status" value="1"/>
</dbReference>
<dbReference type="SUPFAM" id="SSF53223">
    <property type="entry name" value="Aminoacid dehydrogenase-like, N-terminal domain"/>
    <property type="match status" value="1"/>
</dbReference>
<comment type="caution">
    <text evidence="5">The sequence shown here is derived from an EMBL/GenBank/DDBJ whole genome shotgun (WGS) entry which is preliminary data.</text>
</comment>
<protein>
    <submittedName>
        <fullName evidence="5">Glutamate dehydrogenase</fullName>
    </submittedName>
</protein>
<evidence type="ECO:0000313" key="5">
    <source>
        <dbReference type="EMBL" id="KAE8678132.1"/>
    </source>
</evidence>
<dbReference type="GO" id="GO:0006538">
    <property type="term" value="P:L-glutamate catabolic process"/>
    <property type="evidence" value="ECO:0007669"/>
    <property type="project" value="TreeGrafter"/>
</dbReference>
<dbReference type="GO" id="GO:0004352">
    <property type="term" value="F:glutamate dehydrogenase (NAD+) activity"/>
    <property type="evidence" value="ECO:0007669"/>
    <property type="project" value="TreeGrafter"/>
</dbReference>
<evidence type="ECO:0000313" key="6">
    <source>
        <dbReference type="Proteomes" id="UP000436088"/>
    </source>
</evidence>
<dbReference type="Gene3D" id="3.40.50.720">
    <property type="entry name" value="NAD(P)-binding Rossmann-like Domain"/>
    <property type="match status" value="2"/>
</dbReference>
<sequence>MNALAATKRNFKLAARLLGLYSKLEKSLLIPFREIKVECTVPRDDGTLATYVGFRVQHDNARGPMKGRIRYHPELEPDEVNALAQLMTWKTVVANLPYGVFTQKIHDLIDIHRDVPAPDMGTGPQTMAWILDEYSKFRGYSPADLGGSLGRDAATGRGVVFTTEGFGNVGSWAARLIHEKGGKIVAVSDVTGAIKNSKGIDIPSLLNHVKENKGILSKKGVVILPDIYTNSGGVTVSYFEWVQNIQGFMWDEEKVNNELKTSMTKAFKDVKDMCRIHNCDLQMEAFTLGVNRVVEATVTRALQFCRCVLLPLLAPVLSTRGPTATNYDVSSPNLGDLRRVPLPSAMEITNLGHASCRSPINPVQCFIMILHFPEDRWG</sequence>
<dbReference type="EMBL" id="VEPZ02001343">
    <property type="protein sequence ID" value="KAE8678132.1"/>
    <property type="molecule type" value="Genomic_DNA"/>
</dbReference>
<gene>
    <name evidence="5" type="ORF">F3Y22_tig00111440pilonHSYRG00019</name>
</gene>
<dbReference type="Proteomes" id="UP000436088">
    <property type="component" value="Unassembled WGS sequence"/>
</dbReference>
<dbReference type="PANTHER" id="PTHR11606">
    <property type="entry name" value="GLUTAMATE DEHYDROGENASE"/>
    <property type="match status" value="1"/>
</dbReference>
<proteinExistence type="inferred from homology"/>
<feature type="domain" description="Glutamate/phenylalanine/leucine/valine/L-tryptophan dehydrogenase C-terminal" evidence="4">
    <location>
        <begin position="148"/>
        <end position="301"/>
    </location>
</feature>
<dbReference type="InterPro" id="IPR046346">
    <property type="entry name" value="Aminoacid_DH-like_N_sf"/>
</dbReference>
<dbReference type="InterPro" id="IPR006096">
    <property type="entry name" value="Glu/Leu/Phe/Val/Trp_DH_C"/>
</dbReference>
<dbReference type="Pfam" id="PF02812">
    <property type="entry name" value="ELFV_dehydrog_N"/>
    <property type="match status" value="2"/>
</dbReference>
<organism evidence="5 6">
    <name type="scientific">Hibiscus syriacus</name>
    <name type="common">Rose of Sharon</name>
    <dbReference type="NCBI Taxonomy" id="106335"/>
    <lineage>
        <taxon>Eukaryota</taxon>
        <taxon>Viridiplantae</taxon>
        <taxon>Streptophyta</taxon>
        <taxon>Embryophyta</taxon>
        <taxon>Tracheophyta</taxon>
        <taxon>Spermatophyta</taxon>
        <taxon>Magnoliopsida</taxon>
        <taxon>eudicotyledons</taxon>
        <taxon>Gunneridae</taxon>
        <taxon>Pentapetalae</taxon>
        <taxon>rosids</taxon>
        <taxon>malvids</taxon>
        <taxon>Malvales</taxon>
        <taxon>Malvaceae</taxon>
        <taxon>Malvoideae</taxon>
        <taxon>Hibiscus</taxon>
    </lineage>
</organism>
<keyword evidence="3" id="KW-0520">NAD</keyword>
<evidence type="ECO:0000256" key="1">
    <source>
        <dbReference type="ARBA" id="ARBA00006382"/>
    </source>
</evidence>
<dbReference type="InterPro" id="IPR036291">
    <property type="entry name" value="NAD(P)-bd_dom_sf"/>
</dbReference>
<accession>A0A6A2XRC9</accession>
<name>A0A6A2XRC9_HIBSY</name>
<dbReference type="Pfam" id="PF00208">
    <property type="entry name" value="ELFV_dehydrog"/>
    <property type="match status" value="1"/>
</dbReference>
<evidence type="ECO:0000256" key="2">
    <source>
        <dbReference type="ARBA" id="ARBA00023002"/>
    </source>
</evidence>
<dbReference type="AlphaFoldDB" id="A0A6A2XRC9"/>
<keyword evidence="6" id="KW-1185">Reference proteome</keyword>
<dbReference type="GO" id="GO:0005739">
    <property type="term" value="C:mitochondrion"/>
    <property type="evidence" value="ECO:0007669"/>
    <property type="project" value="TreeGrafter"/>
</dbReference>
<dbReference type="Gene3D" id="3.40.50.10860">
    <property type="entry name" value="Leucine Dehydrogenase, chain A, domain 1"/>
    <property type="match status" value="2"/>
</dbReference>
<dbReference type="InterPro" id="IPR006097">
    <property type="entry name" value="Glu/Leu/Phe/Val/Trp_DH_dimer"/>
</dbReference>
<dbReference type="SUPFAM" id="SSF51735">
    <property type="entry name" value="NAD(P)-binding Rossmann-fold domains"/>
    <property type="match status" value="1"/>
</dbReference>
<comment type="similarity">
    <text evidence="1">Belongs to the Glu/Leu/Phe/Val dehydrogenases family.</text>
</comment>
<dbReference type="SMART" id="SM00839">
    <property type="entry name" value="ELFV_dehydrog"/>
    <property type="match status" value="1"/>
</dbReference>
<evidence type="ECO:0000256" key="3">
    <source>
        <dbReference type="ARBA" id="ARBA00023027"/>
    </source>
</evidence>
<evidence type="ECO:0000259" key="4">
    <source>
        <dbReference type="SMART" id="SM00839"/>
    </source>
</evidence>